<feature type="domain" description="Glycosyltransferase 2-like" evidence="1">
    <location>
        <begin position="5"/>
        <end position="65"/>
    </location>
</feature>
<evidence type="ECO:0000313" key="2">
    <source>
        <dbReference type="EMBL" id="AIA96069.1"/>
    </source>
</evidence>
<dbReference type="InterPro" id="IPR001173">
    <property type="entry name" value="Glyco_trans_2-like"/>
</dbReference>
<dbReference type="EMBL" id="KF128697">
    <property type="protein sequence ID" value="AIA96069.1"/>
    <property type="molecule type" value="Genomic_DNA"/>
</dbReference>
<dbReference type="InterPro" id="IPR029044">
    <property type="entry name" value="Nucleotide-diphossugar_trans"/>
</dbReference>
<dbReference type="Gene3D" id="3.90.550.10">
    <property type="entry name" value="Spore Coat Polysaccharide Biosynthesis Protein SpsA, Chain A"/>
    <property type="match status" value="1"/>
</dbReference>
<dbReference type="Pfam" id="PF00535">
    <property type="entry name" value="Glycos_transf_2"/>
    <property type="match status" value="1"/>
</dbReference>
<sequence length="90" mass="10071">MRFDVLVPAHDEEATIAATVASLRAMDWPEECFRVIVVADNCSDETVARAKAAGARVIERHQPELRARGMHCNWDLPHAWTRGRATRSSS</sequence>
<reference evidence="2" key="1">
    <citation type="journal article" date="2013" name="Environ. Microbiol.">
        <title>Seasonally variable intestinal metagenomes of the red palm weevil (Rhynchophorus ferrugineus).</title>
        <authorList>
            <person name="Jia S."/>
            <person name="Zhang X."/>
            <person name="Zhang G."/>
            <person name="Yin A."/>
            <person name="Zhang S."/>
            <person name="Li F."/>
            <person name="Wang L."/>
            <person name="Zhao D."/>
            <person name="Yun Q."/>
            <person name="Tala"/>
            <person name="Wang J."/>
            <person name="Sun G."/>
            <person name="Baabdullah M."/>
            <person name="Yu X."/>
            <person name="Hu S."/>
            <person name="Al-Mssallem I.S."/>
            <person name="Yu J."/>
        </authorList>
    </citation>
    <scope>NUCLEOTIDE SEQUENCE</scope>
</reference>
<dbReference type="AlphaFoldDB" id="A0A060CLC4"/>
<accession>A0A060CLC4</accession>
<evidence type="ECO:0000259" key="1">
    <source>
        <dbReference type="Pfam" id="PF00535"/>
    </source>
</evidence>
<organism evidence="2">
    <name type="scientific">uncultured Bordetella sp</name>
    <dbReference type="NCBI Taxonomy" id="296836"/>
    <lineage>
        <taxon>Bacteria</taxon>
        <taxon>Pseudomonadati</taxon>
        <taxon>Pseudomonadota</taxon>
        <taxon>Betaproteobacteria</taxon>
        <taxon>Burkholderiales</taxon>
        <taxon>Alcaligenaceae</taxon>
        <taxon>Bordetella</taxon>
        <taxon>environmental samples</taxon>
    </lineage>
</organism>
<name>A0A060CLC4_9BORD</name>
<dbReference type="SUPFAM" id="SSF53448">
    <property type="entry name" value="Nucleotide-diphospho-sugar transferases"/>
    <property type="match status" value="1"/>
</dbReference>
<proteinExistence type="predicted"/>
<protein>
    <submittedName>
        <fullName evidence="2">CAZy families GT2 protein</fullName>
    </submittedName>
</protein>